<feature type="signal peptide" evidence="1">
    <location>
        <begin position="1"/>
        <end position="21"/>
    </location>
</feature>
<dbReference type="InterPro" id="IPR029058">
    <property type="entry name" value="AB_hydrolase_fold"/>
</dbReference>
<accession>A0A3A9ZBR0</accession>
<dbReference type="GO" id="GO:0016787">
    <property type="term" value="F:hydrolase activity"/>
    <property type="evidence" value="ECO:0007669"/>
    <property type="project" value="UniProtKB-KW"/>
</dbReference>
<dbReference type="OrthoDB" id="7185741at2"/>
<reference evidence="3 4" key="1">
    <citation type="journal article" date="2004" name="Syst. Appl. Microbiol.">
        <title>Cryptoendolithic actinomycetes from antarctic sandstone rock samples: Micromonospora endolithica sp. nov. and two isolates related to Micromonospora coerulea Jensen 1932.</title>
        <authorList>
            <person name="Hirsch P."/>
            <person name="Mevs U."/>
            <person name="Kroppenstedt R.M."/>
            <person name="Schumann P."/>
            <person name="Stackebrandt E."/>
        </authorList>
    </citation>
    <scope>NUCLEOTIDE SEQUENCE [LARGE SCALE GENOMIC DNA]</scope>
    <source>
        <strain evidence="3 4">JCM 12677</strain>
    </source>
</reference>
<proteinExistence type="predicted"/>
<dbReference type="GO" id="GO:0016020">
    <property type="term" value="C:membrane"/>
    <property type="evidence" value="ECO:0007669"/>
    <property type="project" value="TreeGrafter"/>
</dbReference>
<dbReference type="EMBL" id="RBAK01000006">
    <property type="protein sequence ID" value="RKN45324.1"/>
    <property type="molecule type" value="Genomic_DNA"/>
</dbReference>
<dbReference type="RefSeq" id="WP_120729388.1">
    <property type="nucleotide sequence ID" value="NZ_RBAK01000006.1"/>
</dbReference>
<dbReference type="Pfam" id="PF00561">
    <property type="entry name" value="Abhydrolase_1"/>
    <property type="match status" value="1"/>
</dbReference>
<dbReference type="PANTHER" id="PTHR43798:SF33">
    <property type="entry name" value="HYDROLASE, PUTATIVE (AFU_ORTHOLOGUE AFUA_2G14860)-RELATED"/>
    <property type="match status" value="1"/>
</dbReference>
<protein>
    <submittedName>
        <fullName evidence="3">Alpha/beta hydrolase</fullName>
    </submittedName>
</protein>
<dbReference type="Proteomes" id="UP000281726">
    <property type="component" value="Unassembled WGS sequence"/>
</dbReference>
<keyword evidence="4" id="KW-1185">Reference proteome</keyword>
<evidence type="ECO:0000313" key="4">
    <source>
        <dbReference type="Proteomes" id="UP000281726"/>
    </source>
</evidence>
<dbReference type="SUPFAM" id="SSF53474">
    <property type="entry name" value="alpha/beta-Hydrolases"/>
    <property type="match status" value="1"/>
</dbReference>
<name>A0A3A9ZBR0_9ACTN</name>
<feature type="chain" id="PRO_5017343989" evidence="1">
    <location>
        <begin position="22"/>
        <end position="341"/>
    </location>
</feature>
<organism evidence="3 4">
    <name type="scientific">Micromonospora endolithica</name>
    <dbReference type="NCBI Taxonomy" id="230091"/>
    <lineage>
        <taxon>Bacteria</taxon>
        <taxon>Bacillati</taxon>
        <taxon>Actinomycetota</taxon>
        <taxon>Actinomycetes</taxon>
        <taxon>Micromonosporales</taxon>
        <taxon>Micromonosporaceae</taxon>
        <taxon>Micromonospora</taxon>
    </lineage>
</organism>
<gene>
    <name evidence="3" type="ORF">D7223_17025</name>
</gene>
<dbReference type="AlphaFoldDB" id="A0A3A9ZBR0"/>
<dbReference type="InterPro" id="IPR000073">
    <property type="entry name" value="AB_hydrolase_1"/>
</dbReference>
<keyword evidence="3" id="KW-0378">Hydrolase</keyword>
<comment type="caution">
    <text evidence="3">The sequence shown here is derived from an EMBL/GenBank/DDBJ whole genome shotgun (WGS) entry which is preliminary data.</text>
</comment>
<feature type="domain" description="AB hydrolase-1" evidence="2">
    <location>
        <begin position="65"/>
        <end position="171"/>
    </location>
</feature>
<dbReference type="Gene3D" id="3.40.50.1820">
    <property type="entry name" value="alpha/beta hydrolase"/>
    <property type="match status" value="1"/>
</dbReference>
<dbReference type="InterPro" id="IPR050266">
    <property type="entry name" value="AB_hydrolase_sf"/>
</dbReference>
<sequence>MPTMMPRILAAGLGVSAVALAAGATYQAAATRRDRRLIPGAGSHVDVGGRTLRVHTTGLAEQPGPTVVFESGMATPLELWAWIQDGVGAFAPTVSYDRAGIGRSAPGPLPRTAERSSDDLAAALDAVGARPPYVLVAHSYGGLLVRHFAERHPEQVAGLVLADVAHPEELVRSQRQRVGLPFVEQYLRDSMWQSTIGMIRLNPYSDRRFRIEGLPEPARRAAKAAFSTRQMWHGSYAEFVAWQTDVNAEVRDAKLPPQCRLYVLTAGATVTGDPVHLQLQEELAQLSDDAVHEIVDGVEHIELVTHQEPAARVVAAVRSVVQAVREQRPLHPADRQSEKDR</sequence>
<dbReference type="PANTHER" id="PTHR43798">
    <property type="entry name" value="MONOACYLGLYCEROL LIPASE"/>
    <property type="match status" value="1"/>
</dbReference>
<evidence type="ECO:0000256" key="1">
    <source>
        <dbReference type="SAM" id="SignalP"/>
    </source>
</evidence>
<keyword evidence="1" id="KW-0732">Signal</keyword>
<evidence type="ECO:0000259" key="2">
    <source>
        <dbReference type="Pfam" id="PF00561"/>
    </source>
</evidence>
<evidence type="ECO:0000313" key="3">
    <source>
        <dbReference type="EMBL" id="RKN45324.1"/>
    </source>
</evidence>